<organism evidence="5 6">
    <name type="scientific">Mixta intestinalis</name>
    <dbReference type="NCBI Taxonomy" id="1615494"/>
    <lineage>
        <taxon>Bacteria</taxon>
        <taxon>Pseudomonadati</taxon>
        <taxon>Pseudomonadota</taxon>
        <taxon>Gammaproteobacteria</taxon>
        <taxon>Enterobacterales</taxon>
        <taxon>Erwiniaceae</taxon>
        <taxon>Mixta</taxon>
    </lineage>
</organism>
<gene>
    <name evidence="5" type="primary">wbbD</name>
    <name evidence="5" type="ORF">C7M51_01872</name>
</gene>
<feature type="domain" description="Glycosyltransferase 2-like" evidence="4">
    <location>
        <begin position="15"/>
        <end position="173"/>
    </location>
</feature>
<keyword evidence="2 5" id="KW-0328">Glycosyltransferase</keyword>
<keyword evidence="3 5" id="KW-0808">Transferase</keyword>
<keyword evidence="6" id="KW-1185">Reference proteome</keyword>
<protein>
    <submittedName>
        <fullName evidence="5">UDP-Gal:alpha-D-GlcNAc-diphosphoundecaprenol beta-1,3-galactosyltransferase</fullName>
        <ecNumber evidence="5">2.4.1.303</ecNumber>
    </submittedName>
</protein>
<evidence type="ECO:0000313" key="6">
    <source>
        <dbReference type="Proteomes" id="UP000464053"/>
    </source>
</evidence>
<dbReference type="EC" id="2.4.1.303" evidence="5"/>
<dbReference type="GO" id="GO:0016757">
    <property type="term" value="F:glycosyltransferase activity"/>
    <property type="evidence" value="ECO:0007669"/>
    <property type="project" value="UniProtKB-KW"/>
</dbReference>
<dbReference type="InterPro" id="IPR029044">
    <property type="entry name" value="Nucleotide-diphossugar_trans"/>
</dbReference>
<name>A0A6P1PZH9_9GAMM</name>
<dbReference type="Gene3D" id="3.90.550.10">
    <property type="entry name" value="Spore Coat Polysaccharide Biosynthesis Protein SpsA, Chain A"/>
    <property type="match status" value="1"/>
</dbReference>
<reference evidence="5 6" key="1">
    <citation type="submission" date="2018-03" db="EMBL/GenBank/DDBJ databases">
        <title>Pantoea intestinalis SRCM103226 isolated form the mealworm.</title>
        <authorList>
            <person name="Jeong D.-Y."/>
            <person name="Kim J.W."/>
        </authorList>
    </citation>
    <scope>NUCLEOTIDE SEQUENCE [LARGE SCALE GENOMIC DNA]</scope>
    <source>
        <strain evidence="5 6">SRCM103226</strain>
    </source>
</reference>
<evidence type="ECO:0000313" key="5">
    <source>
        <dbReference type="EMBL" id="QHM71581.1"/>
    </source>
</evidence>
<dbReference type="InterPro" id="IPR001173">
    <property type="entry name" value="Glyco_trans_2-like"/>
</dbReference>
<dbReference type="Proteomes" id="UP000464053">
    <property type="component" value="Chromosome"/>
</dbReference>
<evidence type="ECO:0000256" key="2">
    <source>
        <dbReference type="ARBA" id="ARBA00022676"/>
    </source>
</evidence>
<dbReference type="Pfam" id="PF00535">
    <property type="entry name" value="Glycos_transf_2"/>
    <property type="match status" value="1"/>
</dbReference>
<dbReference type="EMBL" id="CP028271">
    <property type="protein sequence ID" value="QHM71581.1"/>
    <property type="molecule type" value="Genomic_DNA"/>
</dbReference>
<sequence>MNKNIQYSVLMSLYYKENPGYLDKCLLSLAEQTILPAQVVIVYDGNISNELNMVVHKWMDQLNIDIIQLNKNVGLGKALNEGLRHCNYDLIGRMDTDDICLPKRFEIQLEAFEKDPMLSIHGGYIAEFNSIIEQQTGLRKVPLDNEDIIRFCRLKNPFNHMTVMFRKKVIEEIGGYRHHLFMEDYNLWIRLLSSGFKGRNVDQVLVYARAGDAMLKRRKGLQYVKSEWQLARLKKDVGLTDNITMVKIFLLRSLPRLLPTSILKLLYTKIRN</sequence>
<proteinExistence type="inferred from homology"/>
<dbReference type="RefSeq" id="WP_160621542.1">
    <property type="nucleotide sequence ID" value="NZ_CP028271.1"/>
</dbReference>
<dbReference type="AlphaFoldDB" id="A0A6P1PZH9"/>
<evidence type="ECO:0000256" key="1">
    <source>
        <dbReference type="ARBA" id="ARBA00006739"/>
    </source>
</evidence>
<dbReference type="OrthoDB" id="9801954at2"/>
<dbReference type="KEGG" id="mint:C7M51_01872"/>
<evidence type="ECO:0000256" key="3">
    <source>
        <dbReference type="ARBA" id="ARBA00022679"/>
    </source>
</evidence>
<dbReference type="PANTHER" id="PTHR43685:SF5">
    <property type="entry name" value="GLYCOSYLTRANSFERASE EPSE-RELATED"/>
    <property type="match status" value="1"/>
</dbReference>
<dbReference type="PANTHER" id="PTHR43685">
    <property type="entry name" value="GLYCOSYLTRANSFERASE"/>
    <property type="match status" value="1"/>
</dbReference>
<evidence type="ECO:0000259" key="4">
    <source>
        <dbReference type="Pfam" id="PF00535"/>
    </source>
</evidence>
<accession>A0A6P1PZH9</accession>
<dbReference type="SUPFAM" id="SSF53448">
    <property type="entry name" value="Nucleotide-diphospho-sugar transferases"/>
    <property type="match status" value="1"/>
</dbReference>
<comment type="similarity">
    <text evidence="1">Belongs to the glycosyltransferase 2 family.</text>
</comment>
<dbReference type="InterPro" id="IPR050834">
    <property type="entry name" value="Glycosyltransf_2"/>
</dbReference>